<dbReference type="GO" id="GO:0010041">
    <property type="term" value="P:response to iron(III) ion"/>
    <property type="evidence" value="ECO:0007669"/>
    <property type="project" value="TreeGrafter"/>
</dbReference>
<feature type="transmembrane region" description="Helical" evidence="8">
    <location>
        <begin position="400"/>
        <end position="419"/>
    </location>
</feature>
<evidence type="ECO:0000313" key="10">
    <source>
        <dbReference type="Proteomes" id="UP000706891"/>
    </source>
</evidence>
<dbReference type="EMBL" id="JACJJG010000017">
    <property type="protein sequence ID" value="MBM6673272.1"/>
    <property type="molecule type" value="Genomic_DNA"/>
</dbReference>
<keyword evidence="3 9" id="KW-0328">Glycosyltransferase</keyword>
<keyword evidence="10" id="KW-1185">Reference proteome</keyword>
<evidence type="ECO:0000256" key="5">
    <source>
        <dbReference type="ARBA" id="ARBA00022692"/>
    </source>
</evidence>
<reference evidence="9" key="1">
    <citation type="submission" date="2020-08" db="EMBL/GenBank/DDBJ databases">
        <authorList>
            <person name="Cejkova D."/>
            <person name="Kubasova T."/>
            <person name="Jahodarova E."/>
            <person name="Rychlik I."/>
        </authorList>
    </citation>
    <scope>NUCLEOTIDE SEQUENCE</scope>
    <source>
        <strain evidence="9">An824</strain>
    </source>
</reference>
<dbReference type="Proteomes" id="UP000706891">
    <property type="component" value="Unassembled WGS sequence"/>
</dbReference>
<reference evidence="9" key="2">
    <citation type="journal article" date="2021" name="Sci. Rep.">
        <title>The distribution of antibiotic resistance genes in chicken gut microbiota commensals.</title>
        <authorList>
            <person name="Juricova H."/>
            <person name="Matiasovicova J."/>
            <person name="Kubasova T."/>
            <person name="Cejkova D."/>
            <person name="Rychlik I."/>
        </authorList>
    </citation>
    <scope>NUCLEOTIDE SEQUENCE</scope>
    <source>
        <strain evidence="9">An824</strain>
    </source>
</reference>
<keyword evidence="2" id="KW-1003">Cell membrane</keyword>
<sequence length="512" mass="56763">MKYRVYILVLLAFVPLMLLRDVTPNNELRYLSIADEAIRNGMLFAFTNHGLPYADKPPLYFWLLMAGKALFGRHCVWFLSLFSLVPAFVTAFTMGRWTAGESGERLARTGELLLLTCGLFAGMAVFLRMDMLMCMFITLSVRTFYDLVDGRGNVRLKRVLFSLYLFLALFSKGPLGLLLPLAGTVTFLCVTRRGRTLWRYWGFTTWAVLAVLLAAWFLAAYLEGGSSYLHNLLFHQTVDRAVDSFHHKEPFYYYLLAYWYSFAPWSLLLAYVIVDGLRRKAALSDMQKLLLSMVCASLVVLSAVSSKIQVYLLPVFPFAVFLASSMLGGVRRGRLLTLSLAIPAVAFALGLPFAAWGAVHGMPYMDNVWAVLAGAALSVGGVFAVFRLRAGRTVTDVVRPLGVGMLAGVFFMGFSFPSINRLLGFGELCGEARRAAVRQHTERYFTFGIGRSENMDVYLGMSVTPVDEAGLDTLTGTLGVLMVDTTAAGKLPPAIRRLGMRTVGRYGVVVIK</sequence>
<organism evidence="9 10">
    <name type="scientific">Marseilla massiliensis</name>
    <dbReference type="NCBI Taxonomy" id="1841864"/>
    <lineage>
        <taxon>Bacteria</taxon>
        <taxon>Pseudomonadati</taxon>
        <taxon>Bacteroidota</taxon>
        <taxon>Bacteroidia</taxon>
        <taxon>Bacteroidales</taxon>
        <taxon>Prevotellaceae</taxon>
        <taxon>Marseilla</taxon>
    </lineage>
</organism>
<feature type="transmembrane region" description="Helical" evidence="8">
    <location>
        <begin position="251"/>
        <end position="274"/>
    </location>
</feature>
<feature type="transmembrane region" description="Helical" evidence="8">
    <location>
        <begin position="71"/>
        <end position="92"/>
    </location>
</feature>
<dbReference type="GO" id="GO:0009103">
    <property type="term" value="P:lipopolysaccharide biosynthetic process"/>
    <property type="evidence" value="ECO:0007669"/>
    <property type="project" value="TreeGrafter"/>
</dbReference>
<evidence type="ECO:0000256" key="8">
    <source>
        <dbReference type="SAM" id="Phobius"/>
    </source>
</evidence>
<protein>
    <submittedName>
        <fullName evidence="9">Dolichyl-phosphate-mannose--protein mannosyltransferase</fullName>
    </submittedName>
</protein>
<proteinExistence type="predicted"/>
<keyword evidence="4" id="KW-0808">Transferase</keyword>
<evidence type="ECO:0000256" key="2">
    <source>
        <dbReference type="ARBA" id="ARBA00022475"/>
    </source>
</evidence>
<feature type="transmembrane region" description="Helical" evidence="8">
    <location>
        <begin position="335"/>
        <end position="356"/>
    </location>
</feature>
<comment type="subcellular location">
    <subcellularLocation>
        <location evidence="1">Cell membrane</location>
        <topology evidence="1">Multi-pass membrane protein</topology>
    </subcellularLocation>
</comment>
<dbReference type="GO" id="GO:0005886">
    <property type="term" value="C:plasma membrane"/>
    <property type="evidence" value="ECO:0007669"/>
    <property type="project" value="UniProtKB-SubCell"/>
</dbReference>
<evidence type="ECO:0000256" key="1">
    <source>
        <dbReference type="ARBA" id="ARBA00004651"/>
    </source>
</evidence>
<comment type="caution">
    <text evidence="9">The sequence shown here is derived from an EMBL/GenBank/DDBJ whole genome shotgun (WGS) entry which is preliminary data.</text>
</comment>
<feature type="transmembrane region" description="Helical" evidence="8">
    <location>
        <begin position="310"/>
        <end position="328"/>
    </location>
</feature>
<dbReference type="InterPro" id="IPR050297">
    <property type="entry name" value="LipidA_mod_glycosyltrf_83"/>
</dbReference>
<evidence type="ECO:0000256" key="4">
    <source>
        <dbReference type="ARBA" id="ARBA00022679"/>
    </source>
</evidence>
<feature type="transmembrane region" description="Helical" evidence="8">
    <location>
        <begin position="368"/>
        <end position="388"/>
    </location>
</feature>
<feature type="transmembrane region" description="Helical" evidence="8">
    <location>
        <begin position="286"/>
        <end position="304"/>
    </location>
</feature>
<keyword evidence="6 8" id="KW-1133">Transmembrane helix</keyword>
<gene>
    <name evidence="9" type="ORF">H6A34_05200</name>
</gene>
<feature type="transmembrane region" description="Helical" evidence="8">
    <location>
        <begin position="112"/>
        <end position="141"/>
    </location>
</feature>
<evidence type="ECO:0000256" key="6">
    <source>
        <dbReference type="ARBA" id="ARBA00022989"/>
    </source>
</evidence>
<evidence type="ECO:0000313" key="9">
    <source>
        <dbReference type="EMBL" id="MBM6673272.1"/>
    </source>
</evidence>
<evidence type="ECO:0000256" key="3">
    <source>
        <dbReference type="ARBA" id="ARBA00022676"/>
    </source>
</evidence>
<keyword evidence="7 8" id="KW-0472">Membrane</keyword>
<accession>A0A939B780</accession>
<dbReference type="PANTHER" id="PTHR33908">
    <property type="entry name" value="MANNOSYLTRANSFERASE YKCB-RELATED"/>
    <property type="match status" value="1"/>
</dbReference>
<dbReference type="AlphaFoldDB" id="A0A939B780"/>
<name>A0A939B780_9BACT</name>
<feature type="transmembrane region" description="Helical" evidence="8">
    <location>
        <begin position="200"/>
        <end position="222"/>
    </location>
</feature>
<dbReference type="RefSeq" id="WP_205103922.1">
    <property type="nucleotide sequence ID" value="NZ_JACJJG010000017.1"/>
</dbReference>
<keyword evidence="5 8" id="KW-0812">Transmembrane</keyword>
<evidence type="ECO:0000256" key="7">
    <source>
        <dbReference type="ARBA" id="ARBA00023136"/>
    </source>
</evidence>
<dbReference type="GO" id="GO:0016763">
    <property type="term" value="F:pentosyltransferase activity"/>
    <property type="evidence" value="ECO:0007669"/>
    <property type="project" value="TreeGrafter"/>
</dbReference>
<feature type="transmembrane region" description="Helical" evidence="8">
    <location>
        <begin position="161"/>
        <end position="188"/>
    </location>
</feature>
<dbReference type="PANTHER" id="PTHR33908:SF3">
    <property type="entry name" value="UNDECAPRENYL PHOSPHATE-ALPHA-4-AMINO-4-DEOXY-L-ARABINOSE ARABINOSYL TRANSFERASE"/>
    <property type="match status" value="1"/>
</dbReference>